<dbReference type="EMBL" id="AGZU01000028">
    <property type="protein sequence ID" value="EKU72296.1"/>
    <property type="molecule type" value="Genomic_DNA"/>
</dbReference>
<evidence type="ECO:0000256" key="2">
    <source>
        <dbReference type="ARBA" id="ARBA00023015"/>
    </source>
</evidence>
<dbReference type="InterPro" id="IPR050176">
    <property type="entry name" value="LTTR"/>
</dbReference>
<dbReference type="Gene3D" id="1.10.10.10">
    <property type="entry name" value="Winged helix-like DNA-binding domain superfamily/Winged helix DNA-binding domain"/>
    <property type="match status" value="1"/>
</dbReference>
<keyword evidence="8" id="KW-1185">Reference proteome</keyword>
<accession>K9CJ56</accession>
<dbReference type="EMBL" id="AGZU01000027">
    <property type="protein sequence ID" value="EKU72299.1"/>
    <property type="molecule type" value="Genomic_DNA"/>
</dbReference>
<comment type="caution">
    <text evidence="7">The sequence shown here is derived from an EMBL/GenBank/DDBJ whole genome shotgun (WGS) entry which is preliminary data.</text>
</comment>
<dbReference type="PATRIC" id="fig|883163.3.peg.5079"/>
<dbReference type="InterPro" id="IPR036388">
    <property type="entry name" value="WH-like_DNA-bd_sf"/>
</dbReference>
<dbReference type="AlphaFoldDB" id="K9CJ56"/>
<evidence type="ECO:0000313" key="7">
    <source>
        <dbReference type="EMBL" id="EKU72299.1"/>
    </source>
</evidence>
<dbReference type="PANTHER" id="PTHR30579">
    <property type="entry name" value="TRANSCRIPTIONAL REGULATOR"/>
    <property type="match status" value="1"/>
</dbReference>
<proteinExistence type="inferred from homology"/>
<gene>
    <name evidence="7" type="ORF">HMPREF9718_05063</name>
    <name evidence="6" type="ORF">HMPREF9718_05066</name>
</gene>
<sequence length="293" mass="31033">MISAISNLDDKMNTLDLDAVKIFLMIVELRSFTKAAAAMDLAQSAVSTKLRKLETELGHQLVERTPRSVQLSAAGAMFLQPARDLITAHDLALSSFGSRQRRLSIGFSNHIFGPQIPAMLSRLHSQDPGLVLEMKVGTTREIMEAMDCGSIGAAFVLPLDETRRGGEVVGQQAFGWMAAPGWTWDRSTSLPIAVQPSPCAVRAMTIRALEDASIPWMEAFVGGGVATIAAAAAAGLAVAALGRQVAPADVIDMGAALHLPPLPAQDILLYSSLSDGASRKSLRLIGAMFGSVL</sequence>
<evidence type="ECO:0000259" key="5">
    <source>
        <dbReference type="PROSITE" id="PS50931"/>
    </source>
</evidence>
<dbReference type="HOGENOM" id="CLU_039613_1_2_5"/>
<evidence type="ECO:0000256" key="1">
    <source>
        <dbReference type="ARBA" id="ARBA00009437"/>
    </source>
</evidence>
<dbReference type="Proteomes" id="UP000009887">
    <property type="component" value="Unassembled WGS sequence"/>
</dbReference>
<dbReference type="FunFam" id="1.10.10.10:FF:000001">
    <property type="entry name" value="LysR family transcriptional regulator"/>
    <property type="match status" value="1"/>
</dbReference>
<dbReference type="GO" id="GO:0003700">
    <property type="term" value="F:DNA-binding transcription factor activity"/>
    <property type="evidence" value="ECO:0007669"/>
    <property type="project" value="InterPro"/>
</dbReference>
<keyword evidence="2" id="KW-0805">Transcription regulation</keyword>
<evidence type="ECO:0000313" key="8">
    <source>
        <dbReference type="Proteomes" id="UP000009887"/>
    </source>
</evidence>
<keyword evidence="4" id="KW-0804">Transcription</keyword>
<feature type="domain" description="HTH lysR-type" evidence="5">
    <location>
        <begin position="15"/>
        <end position="72"/>
    </location>
</feature>
<dbReference type="InterPro" id="IPR005119">
    <property type="entry name" value="LysR_subst-bd"/>
</dbReference>
<dbReference type="PROSITE" id="PS50931">
    <property type="entry name" value="HTH_LYSR"/>
    <property type="match status" value="1"/>
</dbReference>
<dbReference type="Pfam" id="PF00126">
    <property type="entry name" value="HTH_1"/>
    <property type="match status" value="1"/>
</dbReference>
<comment type="similarity">
    <text evidence="1">Belongs to the LysR transcriptional regulatory family.</text>
</comment>
<dbReference type="Gene3D" id="3.40.190.10">
    <property type="entry name" value="Periplasmic binding protein-like II"/>
    <property type="match status" value="2"/>
</dbReference>
<dbReference type="InterPro" id="IPR036390">
    <property type="entry name" value="WH_DNA-bd_sf"/>
</dbReference>
<dbReference type="GO" id="GO:0003677">
    <property type="term" value="F:DNA binding"/>
    <property type="evidence" value="ECO:0007669"/>
    <property type="project" value="UniProtKB-KW"/>
</dbReference>
<reference evidence="7 8" key="1">
    <citation type="submission" date="2012-09" db="EMBL/GenBank/DDBJ databases">
        <title>The Genome Sequence of Sphingobium yanoikuyae ATCC 51230.</title>
        <authorList>
            <consortium name="The Broad Institute Genome Sequencing Platform"/>
            <person name="Earl A."/>
            <person name="Ward D."/>
            <person name="Feldgarden M."/>
            <person name="Gevers D."/>
            <person name="Huys G."/>
            <person name="Walker B."/>
            <person name="Young S.K."/>
            <person name="Zeng Q."/>
            <person name="Gargeya S."/>
            <person name="Fitzgerald M."/>
            <person name="Haas B."/>
            <person name="Abouelleil A."/>
            <person name="Alvarado L."/>
            <person name="Arachchi H.M."/>
            <person name="Berlin A.M."/>
            <person name="Chapman S.B."/>
            <person name="Goldberg J."/>
            <person name="Griggs A."/>
            <person name="Gujja S."/>
            <person name="Hansen M."/>
            <person name="Howarth C."/>
            <person name="Imamovic A."/>
            <person name="Larimer J."/>
            <person name="McCowen C."/>
            <person name="Montmayeur A."/>
            <person name="Murphy C."/>
            <person name="Neiman D."/>
            <person name="Pearson M."/>
            <person name="Priest M."/>
            <person name="Roberts A."/>
            <person name="Saif S."/>
            <person name="Shea T."/>
            <person name="Sisk P."/>
            <person name="Sykes S."/>
            <person name="Wortman J."/>
            <person name="Nusbaum C."/>
            <person name="Birren B."/>
        </authorList>
    </citation>
    <scope>NUCLEOTIDE SEQUENCE [LARGE SCALE GENOMIC DNA]</scope>
    <source>
        <strain evidence="7 8">ATCC 51230</strain>
    </source>
</reference>
<dbReference type="PRINTS" id="PR00039">
    <property type="entry name" value="HTHLYSR"/>
</dbReference>
<evidence type="ECO:0000313" key="6">
    <source>
        <dbReference type="EMBL" id="EKU72296.1"/>
    </source>
</evidence>
<dbReference type="SUPFAM" id="SSF46785">
    <property type="entry name" value="Winged helix' DNA-binding domain"/>
    <property type="match status" value="1"/>
</dbReference>
<protein>
    <recommendedName>
        <fullName evidence="5">HTH lysR-type domain-containing protein</fullName>
    </recommendedName>
</protein>
<dbReference type="Pfam" id="PF03466">
    <property type="entry name" value="LysR_substrate"/>
    <property type="match status" value="1"/>
</dbReference>
<evidence type="ECO:0000256" key="4">
    <source>
        <dbReference type="ARBA" id="ARBA00023163"/>
    </source>
</evidence>
<name>K9CJ56_SPHYA</name>
<evidence type="ECO:0000256" key="3">
    <source>
        <dbReference type="ARBA" id="ARBA00023125"/>
    </source>
</evidence>
<dbReference type="PANTHER" id="PTHR30579:SF7">
    <property type="entry name" value="HTH-TYPE TRANSCRIPTIONAL REGULATOR LRHA-RELATED"/>
    <property type="match status" value="1"/>
</dbReference>
<keyword evidence="3" id="KW-0238">DNA-binding</keyword>
<organism evidence="7 8">
    <name type="scientific">Sphingobium yanoikuyae ATCC 51230</name>
    <dbReference type="NCBI Taxonomy" id="883163"/>
    <lineage>
        <taxon>Bacteria</taxon>
        <taxon>Pseudomonadati</taxon>
        <taxon>Pseudomonadota</taxon>
        <taxon>Alphaproteobacteria</taxon>
        <taxon>Sphingomonadales</taxon>
        <taxon>Sphingomonadaceae</taxon>
        <taxon>Sphingobium</taxon>
    </lineage>
</organism>
<dbReference type="InterPro" id="IPR000847">
    <property type="entry name" value="LysR_HTH_N"/>
</dbReference>
<dbReference type="SUPFAM" id="SSF53850">
    <property type="entry name" value="Periplasmic binding protein-like II"/>
    <property type="match status" value="1"/>
</dbReference>